<evidence type="ECO:0000313" key="2">
    <source>
        <dbReference type="EMBL" id="KAI3834912.1"/>
    </source>
</evidence>
<sequence length="61" mass="7045">MISAVFVTETHNGSRERKSTNIESEKTSLTQESKYQLRPQLVSTVRRQLKSDDWNNGFDLS</sequence>
<protein>
    <submittedName>
        <fullName evidence="2">Uncharacterized protein</fullName>
    </submittedName>
</protein>
<proteinExistence type="predicted"/>
<gene>
    <name evidence="2" type="ORF">MKW98_016025</name>
</gene>
<organism evidence="2 3">
    <name type="scientific">Papaver atlanticum</name>
    <dbReference type="NCBI Taxonomy" id="357466"/>
    <lineage>
        <taxon>Eukaryota</taxon>
        <taxon>Viridiplantae</taxon>
        <taxon>Streptophyta</taxon>
        <taxon>Embryophyta</taxon>
        <taxon>Tracheophyta</taxon>
        <taxon>Spermatophyta</taxon>
        <taxon>Magnoliopsida</taxon>
        <taxon>Ranunculales</taxon>
        <taxon>Papaveraceae</taxon>
        <taxon>Papaveroideae</taxon>
        <taxon>Papaver</taxon>
    </lineage>
</organism>
<feature type="region of interest" description="Disordered" evidence="1">
    <location>
        <begin position="1"/>
        <end position="34"/>
    </location>
</feature>
<dbReference type="AlphaFoldDB" id="A0AAD4RVF3"/>
<dbReference type="Proteomes" id="UP001202328">
    <property type="component" value="Unassembled WGS sequence"/>
</dbReference>
<name>A0AAD4RVF3_9MAGN</name>
<reference evidence="2" key="1">
    <citation type="submission" date="2022-04" db="EMBL/GenBank/DDBJ databases">
        <title>A functionally conserved STORR gene fusion in Papaver species that diverged 16.8 million years ago.</title>
        <authorList>
            <person name="Catania T."/>
        </authorList>
    </citation>
    <scope>NUCLEOTIDE SEQUENCE</scope>
    <source>
        <strain evidence="2">S-188037</strain>
    </source>
</reference>
<keyword evidence="3" id="KW-1185">Reference proteome</keyword>
<accession>A0AAD4RVF3</accession>
<evidence type="ECO:0000313" key="3">
    <source>
        <dbReference type="Proteomes" id="UP001202328"/>
    </source>
</evidence>
<dbReference type="EMBL" id="JAJJMB010017781">
    <property type="protein sequence ID" value="KAI3834912.1"/>
    <property type="molecule type" value="Genomic_DNA"/>
</dbReference>
<comment type="caution">
    <text evidence="2">The sequence shown here is derived from an EMBL/GenBank/DDBJ whole genome shotgun (WGS) entry which is preliminary data.</text>
</comment>
<feature type="compositionally biased region" description="Basic and acidic residues" evidence="1">
    <location>
        <begin position="12"/>
        <end position="26"/>
    </location>
</feature>
<evidence type="ECO:0000256" key="1">
    <source>
        <dbReference type="SAM" id="MobiDB-lite"/>
    </source>
</evidence>